<dbReference type="InterPro" id="IPR006829">
    <property type="entry name" value="LXG_dom"/>
</dbReference>
<proteinExistence type="inferred from homology"/>
<dbReference type="AlphaFoldDB" id="A0A848MRU2"/>
<organism evidence="4 5">
    <name type="scientific">Enterococcus mundtii</name>
    <dbReference type="NCBI Taxonomy" id="53346"/>
    <lineage>
        <taxon>Bacteria</taxon>
        <taxon>Bacillati</taxon>
        <taxon>Bacillota</taxon>
        <taxon>Bacilli</taxon>
        <taxon>Lactobacillales</taxon>
        <taxon>Enterococcaceae</taxon>
        <taxon>Enterococcus</taxon>
    </lineage>
</organism>
<dbReference type="Proteomes" id="UP000557857">
    <property type="component" value="Unassembled WGS sequence"/>
</dbReference>
<feature type="coiled-coil region" evidence="2">
    <location>
        <begin position="67"/>
        <end position="94"/>
    </location>
</feature>
<evidence type="ECO:0000313" key="4">
    <source>
        <dbReference type="EMBL" id="NMP58236.1"/>
    </source>
</evidence>
<dbReference type="RefSeq" id="WP_169058536.1">
    <property type="nucleotide sequence ID" value="NZ_JABCAG010000016.1"/>
</dbReference>
<gene>
    <name evidence="4" type="ORF">HI921_07125</name>
</gene>
<evidence type="ECO:0000259" key="3">
    <source>
        <dbReference type="PROSITE" id="PS51756"/>
    </source>
</evidence>
<dbReference type="EMBL" id="JABCAG010000016">
    <property type="protein sequence ID" value="NMP58236.1"/>
    <property type="molecule type" value="Genomic_DNA"/>
</dbReference>
<name>A0A848MRU2_ENTMU</name>
<evidence type="ECO:0000256" key="1">
    <source>
        <dbReference type="ARBA" id="ARBA00034117"/>
    </source>
</evidence>
<feature type="domain" description="LXG" evidence="3">
    <location>
        <begin position="1"/>
        <end position="237"/>
    </location>
</feature>
<comment type="similarity">
    <text evidence="1">In the N-terminal section; belongs to the LXG family.</text>
</comment>
<keyword evidence="2" id="KW-0175">Coiled coil</keyword>
<evidence type="ECO:0000256" key="2">
    <source>
        <dbReference type="SAM" id="Coils"/>
    </source>
</evidence>
<sequence>MGLVYVSGESSEFMSALKKNLASSKETINQLKRGGQKVVSAVNGNELSGAAYTAGKGLFSELIIPTITRTTNAIEKIEQELQRYKVANQIVAMEGYLDENKLNQQLATTRVMKASVDTTSAFVQSQAQSNPFVGILETLLNVQRALDRMSESFQQDIDQLQNKLKKLHNFNSQTSGLFSHSLDELKLAMQGVLVLKNTRVRTDGSYLLPEGINKKWFTEVGTDNKGQQILEKLTEKIDYAHSIGNTTLSVIKEYGKATKVKAIRLGSKSVSNYSFSRTTRYAKTLESVSDDLLDSVEIVRSNNMWKGIGIAGTIAGTAFDYDTQMSKYNDIERATRNTVAYTIIDASGKVMGAYIGGILGTLIPILGAGSVLGAVIGAGIGSFGEHVYDWIETGKAKKAFDNIGKTISLGINSLKNDVGKVFAGFGQSLGSIFG</sequence>
<feature type="coiled-coil region" evidence="2">
    <location>
        <begin position="143"/>
        <end position="170"/>
    </location>
</feature>
<protein>
    <recommendedName>
        <fullName evidence="3">LXG domain-containing protein</fullName>
    </recommendedName>
</protein>
<reference evidence="4 5" key="1">
    <citation type="submission" date="2020-04" db="EMBL/GenBank/DDBJ databases">
        <authorList>
            <person name="Abaymova A."/>
            <person name="Teymurazov M."/>
            <person name="Tazyna O."/>
            <person name="Chatushin Y."/>
            <person name="Svetoch E."/>
            <person name="Pereligyn V."/>
            <person name="Pohylenko V."/>
            <person name="Platonov M."/>
            <person name="Kartsev N."/>
            <person name="Skryabin Y."/>
            <person name="Sizova A."/>
            <person name="Solomentsev V."/>
            <person name="Kislichkina A."/>
            <person name="Bogun A."/>
        </authorList>
    </citation>
    <scope>NUCLEOTIDE SEQUENCE [LARGE SCALE GENOMIC DNA]</scope>
    <source>
        <strain evidence="5">SCPM-O-B-8398 (E28)</strain>
    </source>
</reference>
<accession>A0A848MRU2</accession>
<comment type="caution">
    <text evidence="4">The sequence shown here is derived from an EMBL/GenBank/DDBJ whole genome shotgun (WGS) entry which is preliminary data.</text>
</comment>
<dbReference type="PROSITE" id="PS51756">
    <property type="entry name" value="LXG"/>
    <property type="match status" value="1"/>
</dbReference>
<evidence type="ECO:0000313" key="5">
    <source>
        <dbReference type="Proteomes" id="UP000557857"/>
    </source>
</evidence>